<name>R7V813_CAPTE</name>
<dbReference type="HOGENOM" id="CLU_1397542_0_0_1"/>
<dbReference type="InterPro" id="IPR035979">
    <property type="entry name" value="RBD_domain_sf"/>
</dbReference>
<dbReference type="CDD" id="cd12355">
    <property type="entry name" value="RRM_RBM18"/>
    <property type="match status" value="1"/>
</dbReference>
<dbReference type="InterPro" id="IPR000504">
    <property type="entry name" value="RRM_dom"/>
</dbReference>
<feature type="region of interest" description="Disordered" evidence="5">
    <location>
        <begin position="143"/>
        <end position="195"/>
    </location>
</feature>
<evidence type="ECO:0000313" key="7">
    <source>
        <dbReference type="EMBL" id="ELU15003.1"/>
    </source>
</evidence>
<reference evidence="8" key="3">
    <citation type="submission" date="2015-06" db="UniProtKB">
        <authorList>
            <consortium name="EnsemblMetazoa"/>
        </authorList>
    </citation>
    <scope>IDENTIFICATION</scope>
</reference>
<reference evidence="7 9" key="2">
    <citation type="journal article" date="2013" name="Nature">
        <title>Insights into bilaterian evolution from three spiralian genomes.</title>
        <authorList>
            <person name="Simakov O."/>
            <person name="Marletaz F."/>
            <person name="Cho S.J."/>
            <person name="Edsinger-Gonzales E."/>
            <person name="Havlak P."/>
            <person name="Hellsten U."/>
            <person name="Kuo D.H."/>
            <person name="Larsson T."/>
            <person name="Lv J."/>
            <person name="Arendt D."/>
            <person name="Savage R."/>
            <person name="Osoegawa K."/>
            <person name="de Jong P."/>
            <person name="Grimwood J."/>
            <person name="Chapman J.A."/>
            <person name="Shapiro H."/>
            <person name="Aerts A."/>
            <person name="Otillar R.P."/>
            <person name="Terry A.Y."/>
            <person name="Boore J.L."/>
            <person name="Grigoriev I.V."/>
            <person name="Lindberg D.R."/>
            <person name="Seaver E.C."/>
            <person name="Weisblat D.A."/>
            <person name="Putnam N.H."/>
            <person name="Rokhsar D.S."/>
        </authorList>
    </citation>
    <scope>NUCLEOTIDE SEQUENCE</scope>
    <source>
        <strain evidence="7 9">I ESC-2004</strain>
    </source>
</reference>
<dbReference type="PANTHER" id="PTHR21245">
    <property type="entry name" value="HETEROGENEOUS NUCLEAR RIBONUCLEOPROTEIN"/>
    <property type="match status" value="1"/>
</dbReference>
<proteinExistence type="predicted"/>
<dbReference type="GO" id="GO:0003723">
    <property type="term" value="F:RNA binding"/>
    <property type="evidence" value="ECO:0007669"/>
    <property type="project" value="UniProtKB-UniRule"/>
</dbReference>
<dbReference type="InterPro" id="IPR012677">
    <property type="entry name" value="Nucleotide-bd_a/b_plait_sf"/>
</dbReference>
<evidence type="ECO:0000256" key="1">
    <source>
        <dbReference type="ARBA" id="ARBA00021141"/>
    </source>
</evidence>
<dbReference type="SMART" id="SM00360">
    <property type="entry name" value="RRM"/>
    <property type="match status" value="1"/>
</dbReference>
<accession>R7V813</accession>
<evidence type="ECO:0000313" key="8">
    <source>
        <dbReference type="EnsemblMetazoa" id="CapteP148559"/>
    </source>
</evidence>
<dbReference type="Gene3D" id="3.30.70.330">
    <property type="match status" value="1"/>
</dbReference>
<dbReference type="STRING" id="283909.R7V813"/>
<sequence length="195" mass="22214">MSDELEDLQKLLKLPPPPELEDQEPDENRIWIGNIDSRINEFTMLKLIQKHGNLKHFDFLYHRSGPDQGKPRGYCFATYENKEDAMKAIKGIHGKMALSKKLVAKQAKPQVDDINNDAKNERTMSPASTSTMIKAIEEKLQKLKRGESDVPPGAIAPQLAHSYGSAPTTSVLPHRDHHNRRQQRFAPNKPKFSRR</sequence>
<feature type="domain" description="RRM" evidence="6">
    <location>
        <begin position="28"/>
        <end position="109"/>
    </location>
</feature>
<evidence type="ECO:0000256" key="4">
    <source>
        <dbReference type="PROSITE-ProRule" id="PRU00176"/>
    </source>
</evidence>
<dbReference type="EnsemblMetazoa" id="CapteT148559">
    <property type="protein sequence ID" value="CapteP148559"/>
    <property type="gene ID" value="CapteG148559"/>
</dbReference>
<dbReference type="FunCoup" id="R7V813">
    <property type="interactions" value="1545"/>
</dbReference>
<dbReference type="Pfam" id="PF00076">
    <property type="entry name" value="RRM_1"/>
    <property type="match status" value="1"/>
</dbReference>
<feature type="region of interest" description="Disordered" evidence="5">
    <location>
        <begin position="1"/>
        <end position="26"/>
    </location>
</feature>
<dbReference type="OMA" id="FACGRPL"/>
<evidence type="ECO:0000256" key="3">
    <source>
        <dbReference type="ARBA" id="ARBA00030780"/>
    </source>
</evidence>
<evidence type="ECO:0000313" key="9">
    <source>
        <dbReference type="Proteomes" id="UP000014760"/>
    </source>
</evidence>
<dbReference type="InterPro" id="IPR039157">
    <property type="entry name" value="RBM18_RRM"/>
</dbReference>
<keyword evidence="9" id="KW-1185">Reference proteome</keyword>
<evidence type="ECO:0000256" key="5">
    <source>
        <dbReference type="SAM" id="MobiDB-lite"/>
    </source>
</evidence>
<dbReference type="SUPFAM" id="SSF54928">
    <property type="entry name" value="RNA-binding domain, RBD"/>
    <property type="match status" value="1"/>
</dbReference>
<reference evidence="9" key="1">
    <citation type="submission" date="2012-12" db="EMBL/GenBank/DDBJ databases">
        <authorList>
            <person name="Hellsten U."/>
            <person name="Grimwood J."/>
            <person name="Chapman J.A."/>
            <person name="Shapiro H."/>
            <person name="Aerts A."/>
            <person name="Otillar R.P."/>
            <person name="Terry A.Y."/>
            <person name="Boore J.L."/>
            <person name="Simakov O."/>
            <person name="Marletaz F."/>
            <person name="Cho S.-J."/>
            <person name="Edsinger-Gonzales E."/>
            <person name="Havlak P."/>
            <person name="Kuo D.-H."/>
            <person name="Larsson T."/>
            <person name="Lv J."/>
            <person name="Arendt D."/>
            <person name="Savage R."/>
            <person name="Osoegawa K."/>
            <person name="de Jong P."/>
            <person name="Lindberg D.R."/>
            <person name="Seaver E.C."/>
            <person name="Weisblat D.A."/>
            <person name="Putnam N.H."/>
            <person name="Grigoriev I.V."/>
            <person name="Rokhsar D.S."/>
        </authorList>
    </citation>
    <scope>NUCLEOTIDE SEQUENCE</scope>
    <source>
        <strain evidence="9">I ESC-2004</strain>
    </source>
</reference>
<dbReference type="Proteomes" id="UP000014760">
    <property type="component" value="Unassembled WGS sequence"/>
</dbReference>
<dbReference type="AlphaFoldDB" id="R7V813"/>
<gene>
    <name evidence="7" type="ORF">CAPTEDRAFT_148559</name>
</gene>
<protein>
    <recommendedName>
        <fullName evidence="1">Probable RNA-binding protein 18</fullName>
    </recommendedName>
    <alternativeName>
        <fullName evidence="3">RNA-binding motif protein 18</fullName>
    </alternativeName>
</protein>
<dbReference type="PROSITE" id="PS50102">
    <property type="entry name" value="RRM"/>
    <property type="match status" value="1"/>
</dbReference>
<keyword evidence="2 4" id="KW-0694">RNA-binding</keyword>
<dbReference type="EMBL" id="KB294122">
    <property type="protein sequence ID" value="ELU15003.1"/>
    <property type="molecule type" value="Genomic_DNA"/>
</dbReference>
<evidence type="ECO:0000259" key="6">
    <source>
        <dbReference type="PROSITE" id="PS50102"/>
    </source>
</evidence>
<organism evidence="7">
    <name type="scientific">Capitella teleta</name>
    <name type="common">Polychaete worm</name>
    <dbReference type="NCBI Taxonomy" id="283909"/>
    <lineage>
        <taxon>Eukaryota</taxon>
        <taxon>Metazoa</taxon>
        <taxon>Spiralia</taxon>
        <taxon>Lophotrochozoa</taxon>
        <taxon>Annelida</taxon>
        <taxon>Polychaeta</taxon>
        <taxon>Sedentaria</taxon>
        <taxon>Scolecida</taxon>
        <taxon>Capitellidae</taxon>
        <taxon>Capitella</taxon>
    </lineage>
</organism>
<dbReference type="EMBL" id="AMQN01004679">
    <property type="status" value="NOT_ANNOTATED_CDS"/>
    <property type="molecule type" value="Genomic_DNA"/>
</dbReference>
<evidence type="ECO:0000256" key="2">
    <source>
        <dbReference type="ARBA" id="ARBA00022884"/>
    </source>
</evidence>
<dbReference type="OrthoDB" id="6730379at2759"/>